<name>A0AAE9J7H3_CAEBR</name>
<evidence type="ECO:0000256" key="3">
    <source>
        <dbReference type="SAM" id="Phobius"/>
    </source>
</evidence>
<dbReference type="PANTHER" id="PTHR13456">
    <property type="entry name" value="UPF0729 PROTEIN C18ORF32"/>
    <property type="match status" value="1"/>
</dbReference>
<sequence length="83" mass="9945">MVCLPCIFLPIMMAIYMKFIMPYVYRFLPERWVHFLDPILYPTCPMKIPEQEKKEEEEEKEKSCCSTEAENTTEVTTETKKDQ</sequence>
<evidence type="ECO:0000313" key="4">
    <source>
        <dbReference type="EMBL" id="ULU06309.1"/>
    </source>
</evidence>
<dbReference type="EMBL" id="CP090892">
    <property type="protein sequence ID" value="ULU06309.1"/>
    <property type="molecule type" value="Genomic_DNA"/>
</dbReference>
<evidence type="ECO:0000256" key="2">
    <source>
        <dbReference type="SAM" id="MobiDB-lite"/>
    </source>
</evidence>
<evidence type="ECO:0000256" key="1">
    <source>
        <dbReference type="ARBA" id="ARBA00007959"/>
    </source>
</evidence>
<feature type="region of interest" description="Disordered" evidence="2">
    <location>
        <begin position="51"/>
        <end position="83"/>
    </location>
</feature>
<dbReference type="EMBL" id="CP092621">
    <property type="protein sequence ID" value="UMM18262.1"/>
    <property type="molecule type" value="Genomic_DNA"/>
</dbReference>
<dbReference type="InterPro" id="IPR026776">
    <property type="entry name" value="UPF0729_C18orf32-like"/>
</dbReference>
<reference evidence="4 6" key="2">
    <citation type="submission" date="2022-05" db="EMBL/GenBank/DDBJ databases">
        <title>Chromosome-level reference genomes for two strains of Caenorhabditis briggsae: an improved platform for comparative genomics.</title>
        <authorList>
            <person name="Stevens L."/>
            <person name="Andersen E.C."/>
        </authorList>
    </citation>
    <scope>NUCLEOTIDE SEQUENCE [LARGE SCALE GENOMIC DNA]</scope>
    <source>
        <strain evidence="4">QX1410_ONT</strain>
        <tissue evidence="4">Whole-organism</tissue>
    </source>
</reference>
<dbReference type="PANTHER" id="PTHR13456:SF0">
    <property type="entry name" value="UPF0729 PROTEIN C18ORF32"/>
    <property type="match status" value="1"/>
</dbReference>
<dbReference type="Proteomes" id="UP000827892">
    <property type="component" value="Chromosome II"/>
</dbReference>
<dbReference type="Proteomes" id="UP000829354">
    <property type="component" value="Chromosome II"/>
</dbReference>
<feature type="transmembrane region" description="Helical" evidence="3">
    <location>
        <begin position="6"/>
        <end position="25"/>
    </location>
</feature>
<evidence type="ECO:0000313" key="6">
    <source>
        <dbReference type="Proteomes" id="UP000827892"/>
    </source>
</evidence>
<feature type="compositionally biased region" description="Low complexity" evidence="2">
    <location>
        <begin position="67"/>
        <end position="76"/>
    </location>
</feature>
<accession>A0AAE9J7H3</accession>
<keyword evidence="3" id="KW-0812">Transmembrane</keyword>
<keyword evidence="3" id="KW-1133">Transmembrane helix</keyword>
<keyword evidence="3" id="KW-0472">Membrane</keyword>
<gene>
    <name evidence="4" type="ORF">L3Y34_018282</name>
    <name evidence="5" type="ORF">L5515_014409</name>
</gene>
<evidence type="ECO:0000313" key="7">
    <source>
        <dbReference type="Proteomes" id="UP000829354"/>
    </source>
</evidence>
<comment type="similarity">
    <text evidence="1">Belongs to the UPF0729 family.</text>
</comment>
<proteinExistence type="inferred from homology"/>
<evidence type="ECO:0000313" key="5">
    <source>
        <dbReference type="EMBL" id="UMM18262.1"/>
    </source>
</evidence>
<dbReference type="KEGG" id="cbr:CBG_02799"/>
<reference evidence="5 7" key="1">
    <citation type="submission" date="2022-04" db="EMBL/GenBank/DDBJ databases">
        <title>Chromosome-level reference genomes for two strains of Caenorhabditis briggsae: an improved platform for comparative genomics.</title>
        <authorList>
            <person name="Stevens L."/>
            <person name="Andersen E."/>
        </authorList>
    </citation>
    <scope>NUCLEOTIDE SEQUENCE [LARGE SCALE GENOMIC DNA]</scope>
    <source>
        <strain evidence="5">VX34</strain>
        <tissue evidence="5">Whole-organism</tissue>
    </source>
</reference>
<dbReference type="AlphaFoldDB" id="A0AAE9J7H3"/>
<organism evidence="5 7">
    <name type="scientific">Caenorhabditis briggsae</name>
    <dbReference type="NCBI Taxonomy" id="6238"/>
    <lineage>
        <taxon>Eukaryota</taxon>
        <taxon>Metazoa</taxon>
        <taxon>Ecdysozoa</taxon>
        <taxon>Nematoda</taxon>
        <taxon>Chromadorea</taxon>
        <taxon>Rhabditida</taxon>
        <taxon>Rhabditina</taxon>
        <taxon>Rhabditomorpha</taxon>
        <taxon>Rhabditoidea</taxon>
        <taxon>Rhabditidae</taxon>
        <taxon>Peloderinae</taxon>
        <taxon>Caenorhabditis</taxon>
    </lineage>
</organism>
<dbReference type="OMA" id="MAIYMKF"/>
<protein>
    <submittedName>
        <fullName evidence="5">Uncharacterized protein</fullName>
    </submittedName>
</protein>
<keyword evidence="7" id="KW-1185">Reference proteome</keyword>